<name>A0A835QDU1_VANPL</name>
<proteinExistence type="predicted"/>
<reference evidence="1 2" key="1">
    <citation type="journal article" date="2020" name="Nat. Food">
        <title>A phased Vanilla planifolia genome enables genetic improvement of flavour and production.</title>
        <authorList>
            <person name="Hasing T."/>
            <person name="Tang H."/>
            <person name="Brym M."/>
            <person name="Khazi F."/>
            <person name="Huang T."/>
            <person name="Chambers A.H."/>
        </authorList>
    </citation>
    <scope>NUCLEOTIDE SEQUENCE [LARGE SCALE GENOMIC DNA]</scope>
    <source>
        <tissue evidence="1">Leaf</tissue>
    </source>
</reference>
<gene>
    <name evidence="1" type="ORF">HPP92_018153</name>
</gene>
<evidence type="ECO:0000313" key="2">
    <source>
        <dbReference type="Proteomes" id="UP000639772"/>
    </source>
</evidence>
<dbReference type="Proteomes" id="UP000639772">
    <property type="component" value="Chromosome 9"/>
</dbReference>
<evidence type="ECO:0000313" key="1">
    <source>
        <dbReference type="EMBL" id="KAG0468825.1"/>
    </source>
</evidence>
<sequence>MFISNYVRSAIVSRLRPWLLEEPEVVVQLGLLASHGFAKNLVLNPSVLNPLIEDATRLEFRSVEIGEFCVRVRPWSSPSILVEVRGLRINLAPRGTVKRKYAYRNSATRKKKEIASLDPEGASLHDAIERLLSEEADRVLASWTDVFASCCQIKFHDILFQLQVMTSHACLLEIDECCLQSEFSQAASFLRKFLGSFFVLGKGSGLSISFNAVKFHLKENHQENSILSFYGLSVHANLLGYHLISSYLHVSATEMRLSPELIPLLLLMVDFFSSKEHGCLKTGRDLWKIAAGRINHLTLCTRYSLYNAVEMVVLWSRYVTIYSTLLTMVRSFAGACLVENVLNHPVDKKNIMQAKYQLGMVLELEERLTIEMVVKARRVARYRRFHCSTDVMPTMGFLSTLRKIFVLFWFLWKIVRLTFQTALHFFLCKVMNLHDGNDKAAKIGFSRSSCFYFEEIYFTCSYYSPLFRMTNEFEMEDKMNLPSFCLSIRQLCVIRETHEYKMSFFTALGGIKIFLAPLLQVALDSDLIHKRNLSSKNVHTGSQDGSKVILWSSPASPFPPNAITSDDSLNFFDNYLKKNIEDLWSYWMEVGEKHMVNNLHKDDAFLLCKLQSFQTESFIKDGAYAHANFSLNVGKMSLDLDYSSIFDVVLFYQQLVDHFHCRTSSGSNISSTSGISVERLGNNTEKGVDFYNKIVSSIVCTIPSKNIFVGAFIAGPSIRVSLDRFSNDVERKINPVIAPANGYYWFKVDIGSTEFVMLPASKSVLTVLFAEPHFEVQPRYIWLKEPRIIFTHQEQHIDNKFTSHECITLNAILKACLVDVSSGFDFTNQSHVVEPITFYNQGKNLDCLEKYNSRELKLFMVLTNFGEIMTKIEYQHSFYAMDDFLSVVFSALTSSATFLVYMDELENLFKGGCIFLEAFTFSKFLQCFLVYYVFFSSFIPRRISVSRDSFSSRVSGNNFSIQDLPSSMDHAINSIASTSSETLQATKLNFVDVFTIDLKQFSLTLAFADGSGKAEELIIEVDVLLRLMDSGRKIIVDLYRLAIFTKHMHNNLVTETSELHMPHFCSTSTGSGSHSPSGENTSKDALCVSSGSINVPMPSNIFKNQLNKGASTSYSRHSILKCMVGSATLKKIDFADDQLPVEFNSVWVGNVSISGLNLFIKISEIQMFLNVYLLLSKAFTLEDNSSLVPNFPQRNCERIVDSYCEIPDGAIVAIQDVQQHMYFAIEPVGKKYQLVGALHYFLVGKKALFKILKSALRGGLSFKKRDCRTIEVYIDANWVEAPRSISRYCTYV</sequence>
<organism evidence="1 2">
    <name type="scientific">Vanilla planifolia</name>
    <name type="common">Vanilla</name>
    <dbReference type="NCBI Taxonomy" id="51239"/>
    <lineage>
        <taxon>Eukaryota</taxon>
        <taxon>Viridiplantae</taxon>
        <taxon>Streptophyta</taxon>
        <taxon>Embryophyta</taxon>
        <taxon>Tracheophyta</taxon>
        <taxon>Spermatophyta</taxon>
        <taxon>Magnoliopsida</taxon>
        <taxon>Liliopsida</taxon>
        <taxon>Asparagales</taxon>
        <taxon>Orchidaceae</taxon>
        <taxon>Vanilloideae</taxon>
        <taxon>Vanilleae</taxon>
        <taxon>Vanilla</taxon>
    </lineage>
</organism>
<comment type="caution">
    <text evidence="1">The sequence shown here is derived from an EMBL/GenBank/DDBJ whole genome shotgun (WGS) entry which is preliminary data.</text>
</comment>
<accession>A0A835QDU1</accession>
<dbReference type="OrthoDB" id="428159at2759"/>
<protein>
    <submittedName>
        <fullName evidence="1">Uncharacterized protein</fullName>
    </submittedName>
</protein>
<dbReference type="EMBL" id="JADCNM010000009">
    <property type="protein sequence ID" value="KAG0468825.1"/>
    <property type="molecule type" value="Genomic_DNA"/>
</dbReference>